<dbReference type="Gene3D" id="1.10.760.10">
    <property type="entry name" value="Cytochrome c-like domain"/>
    <property type="match status" value="1"/>
</dbReference>
<dbReference type="KEGG" id="pais:PFX98_00760"/>
<keyword evidence="5" id="KW-0732">Signal</keyword>
<dbReference type="GO" id="GO:0009055">
    <property type="term" value="F:electron transfer activity"/>
    <property type="evidence" value="ECO:0007669"/>
    <property type="project" value="InterPro"/>
</dbReference>
<keyword evidence="1 4" id="KW-0349">Heme</keyword>
<evidence type="ECO:0000256" key="4">
    <source>
        <dbReference type="PROSITE-ProRule" id="PRU00433"/>
    </source>
</evidence>
<evidence type="ECO:0000313" key="7">
    <source>
        <dbReference type="EMBL" id="WIT12167.1"/>
    </source>
</evidence>
<dbReference type="PROSITE" id="PS51007">
    <property type="entry name" value="CYTC"/>
    <property type="match status" value="1"/>
</dbReference>
<evidence type="ECO:0000256" key="2">
    <source>
        <dbReference type="ARBA" id="ARBA00022723"/>
    </source>
</evidence>
<protein>
    <submittedName>
        <fullName evidence="7">Class I cytochrome c</fullName>
    </submittedName>
</protein>
<organism evidence="7 8">
    <name type="scientific">Paucibacter sediminis</name>
    <dbReference type="NCBI Taxonomy" id="3019553"/>
    <lineage>
        <taxon>Bacteria</taxon>
        <taxon>Pseudomonadati</taxon>
        <taxon>Pseudomonadota</taxon>
        <taxon>Betaproteobacteria</taxon>
        <taxon>Burkholderiales</taxon>
        <taxon>Sphaerotilaceae</taxon>
        <taxon>Roseateles</taxon>
    </lineage>
</organism>
<evidence type="ECO:0000259" key="6">
    <source>
        <dbReference type="PROSITE" id="PS51007"/>
    </source>
</evidence>
<sequence>MKYDTNRIGTLAFAKLSFAAAVAFCSCSALAVDVAAAEQTARQNECFKCHETGSLKEGPSFKYVAWKYKADTGAAARIKYHLTSGEPAKGTDGKTAPHKIVKVENDAELINLIEWVLSR</sequence>
<dbReference type="GO" id="GO:0046872">
    <property type="term" value="F:metal ion binding"/>
    <property type="evidence" value="ECO:0007669"/>
    <property type="project" value="UniProtKB-KW"/>
</dbReference>
<evidence type="ECO:0000256" key="1">
    <source>
        <dbReference type="ARBA" id="ARBA00022617"/>
    </source>
</evidence>
<dbReference type="InterPro" id="IPR036909">
    <property type="entry name" value="Cyt_c-like_dom_sf"/>
</dbReference>
<gene>
    <name evidence="7" type="ORF">PFX98_00760</name>
</gene>
<dbReference type="GO" id="GO:0020037">
    <property type="term" value="F:heme binding"/>
    <property type="evidence" value="ECO:0007669"/>
    <property type="project" value="InterPro"/>
</dbReference>
<dbReference type="Proteomes" id="UP001177769">
    <property type="component" value="Chromosome"/>
</dbReference>
<keyword evidence="3 4" id="KW-0408">Iron</keyword>
<feature type="chain" id="PRO_5041731034" evidence="5">
    <location>
        <begin position="32"/>
        <end position="119"/>
    </location>
</feature>
<evidence type="ECO:0000256" key="3">
    <source>
        <dbReference type="ARBA" id="ARBA00023004"/>
    </source>
</evidence>
<keyword evidence="8" id="KW-1185">Reference proteome</keyword>
<dbReference type="Pfam" id="PF00034">
    <property type="entry name" value="Cytochrom_C"/>
    <property type="match status" value="1"/>
</dbReference>
<dbReference type="PROSITE" id="PS51257">
    <property type="entry name" value="PROKAR_LIPOPROTEIN"/>
    <property type="match status" value="1"/>
</dbReference>
<dbReference type="InterPro" id="IPR009056">
    <property type="entry name" value="Cyt_c-like_dom"/>
</dbReference>
<reference evidence="7" key="1">
    <citation type="submission" date="2023-01" db="EMBL/GenBank/DDBJ databases">
        <title>Whole genome sequence of Paucibacter sp. S2-9 isolated from pond sediment.</title>
        <authorList>
            <person name="Jung J.Y."/>
        </authorList>
    </citation>
    <scope>NUCLEOTIDE SEQUENCE</scope>
    <source>
        <strain evidence="7">S2-9</strain>
    </source>
</reference>
<dbReference type="EMBL" id="CP116346">
    <property type="protein sequence ID" value="WIT12167.1"/>
    <property type="molecule type" value="Genomic_DNA"/>
</dbReference>
<keyword evidence="2 4" id="KW-0479">Metal-binding</keyword>
<name>A0AA95NFW8_9BURK</name>
<proteinExistence type="predicted"/>
<dbReference type="SUPFAM" id="SSF46626">
    <property type="entry name" value="Cytochrome c"/>
    <property type="match status" value="1"/>
</dbReference>
<evidence type="ECO:0000256" key="5">
    <source>
        <dbReference type="SAM" id="SignalP"/>
    </source>
</evidence>
<feature type="domain" description="Cytochrome c" evidence="6">
    <location>
        <begin position="32"/>
        <end position="119"/>
    </location>
</feature>
<feature type="signal peptide" evidence="5">
    <location>
        <begin position="1"/>
        <end position="31"/>
    </location>
</feature>
<dbReference type="RefSeq" id="WP_285233260.1">
    <property type="nucleotide sequence ID" value="NZ_CP116346.1"/>
</dbReference>
<evidence type="ECO:0000313" key="8">
    <source>
        <dbReference type="Proteomes" id="UP001177769"/>
    </source>
</evidence>
<accession>A0AA95NFW8</accession>
<dbReference type="AlphaFoldDB" id="A0AA95NFW8"/>